<dbReference type="InterPro" id="IPR011009">
    <property type="entry name" value="Kinase-like_dom_sf"/>
</dbReference>
<dbReference type="SUPFAM" id="SSF53850">
    <property type="entry name" value="Periplasmic binding protein-like II"/>
    <property type="match status" value="1"/>
</dbReference>
<comment type="similarity">
    <text evidence="2">Belongs to the PstS family.</text>
</comment>
<feature type="domain" description="Protein kinase" evidence="4">
    <location>
        <begin position="450"/>
        <end position="748"/>
    </location>
</feature>
<dbReference type="GO" id="GO:0016020">
    <property type="term" value="C:membrane"/>
    <property type="evidence" value="ECO:0007669"/>
    <property type="project" value="UniProtKB-SubCell"/>
</dbReference>
<evidence type="ECO:0000259" key="4">
    <source>
        <dbReference type="PROSITE" id="PS50011"/>
    </source>
</evidence>
<organism evidence="5 6">
    <name type="scientific">Mytilus edulis</name>
    <name type="common">Blue mussel</name>
    <dbReference type="NCBI Taxonomy" id="6550"/>
    <lineage>
        <taxon>Eukaryota</taxon>
        <taxon>Metazoa</taxon>
        <taxon>Spiralia</taxon>
        <taxon>Lophotrochozoa</taxon>
        <taxon>Mollusca</taxon>
        <taxon>Bivalvia</taxon>
        <taxon>Autobranchia</taxon>
        <taxon>Pteriomorphia</taxon>
        <taxon>Mytilida</taxon>
        <taxon>Mytiloidea</taxon>
        <taxon>Mytilidae</taxon>
        <taxon>Mytilinae</taxon>
        <taxon>Mytilus</taxon>
    </lineage>
</organism>
<dbReference type="EMBL" id="CAJPWZ010001277">
    <property type="protein sequence ID" value="CAG2211845.1"/>
    <property type="molecule type" value="Genomic_DNA"/>
</dbReference>
<reference evidence="5" key="1">
    <citation type="submission" date="2021-03" db="EMBL/GenBank/DDBJ databases">
        <authorList>
            <person name="Bekaert M."/>
        </authorList>
    </citation>
    <scope>NUCLEOTIDE SEQUENCE</scope>
</reference>
<dbReference type="InterPro" id="IPR001245">
    <property type="entry name" value="Ser-Thr/Tyr_kinase_cat_dom"/>
</dbReference>
<dbReference type="GO" id="GO:0004672">
    <property type="term" value="F:protein kinase activity"/>
    <property type="evidence" value="ECO:0007669"/>
    <property type="project" value="InterPro"/>
</dbReference>
<keyword evidence="6" id="KW-1185">Reference proteome</keyword>
<dbReference type="SUPFAM" id="SSF56112">
    <property type="entry name" value="Protein kinase-like (PK-like)"/>
    <property type="match status" value="1"/>
</dbReference>
<evidence type="ECO:0000256" key="2">
    <source>
        <dbReference type="ARBA" id="ARBA00008725"/>
    </source>
</evidence>
<evidence type="ECO:0000256" key="1">
    <source>
        <dbReference type="ARBA" id="ARBA00004167"/>
    </source>
</evidence>
<dbReference type="InterPro" id="IPR000719">
    <property type="entry name" value="Prot_kinase_dom"/>
</dbReference>
<name>A0A8S3RYD3_MYTED</name>
<evidence type="ECO:0000256" key="3">
    <source>
        <dbReference type="ARBA" id="ARBA00023239"/>
    </source>
</evidence>
<dbReference type="Gene3D" id="3.40.190.10">
    <property type="entry name" value="Periplasmic binding protein-like II"/>
    <property type="match status" value="2"/>
</dbReference>
<dbReference type="GO" id="GO:0016829">
    <property type="term" value="F:lyase activity"/>
    <property type="evidence" value="ECO:0007669"/>
    <property type="project" value="UniProtKB-KW"/>
</dbReference>
<dbReference type="Gene3D" id="1.10.510.10">
    <property type="entry name" value="Transferase(Phosphotransferase) domain 1"/>
    <property type="match status" value="1"/>
</dbReference>
<dbReference type="GO" id="GO:0005524">
    <property type="term" value="F:ATP binding"/>
    <property type="evidence" value="ECO:0007669"/>
    <property type="project" value="InterPro"/>
</dbReference>
<comment type="subcellular location">
    <subcellularLocation>
        <location evidence="1">Membrane</location>
        <topology evidence="1">Single-pass membrane protein</topology>
    </subcellularLocation>
</comment>
<gene>
    <name evidence="5" type="ORF">MEDL_25843</name>
</gene>
<dbReference type="Pfam" id="PF07714">
    <property type="entry name" value="PK_Tyr_Ser-Thr"/>
    <property type="match status" value="1"/>
</dbReference>
<dbReference type="InterPro" id="IPR029787">
    <property type="entry name" value="Nucleotide_cyclase"/>
</dbReference>
<dbReference type="AlphaFoldDB" id="A0A8S3RYD3"/>
<sequence>MRSFTCFGQLYLRLKKEIFDMLLIITVLSLWSVMGEINLRGKGASFPGAVYKNWIPAYKRYRSPYISLNMDYDAVGSGTGKTAITDNIDIEYAGSDTLLSSADEANHPDLVTFPTMAGAVVLAFKLPGFDSKLNLTREVVVGIYNGTIRWWNDTLIQQSNPHFTFPYHRLIVLARADKSGTTSLFTEALSSFSPAWDNTYGIFSNGVSSVTGVHDNWEPDVITYFGKTSAGVSGILMSFDYSIGYLSTGSAEESSLQTAYLENRKGFFCQATAHNVQDSMDYFAQLNSDFTFSLHNADSETSYPIAGFTHFIAYKTSMSSCLSAREFIRYVHWFMTDPEQRQVCIAYGMAPLSTSMVARITEHVLKEFTCQGQSVWGMMTANIAAENEQPETWLVPVAVSIPLFIVVVLSFSSYICFQRIKFYRKINNDDWLIAIEDIIFYYDQKVLNSLKSKFISGKSIFSLNSSTQASDCPELIQQVLQWPGKWNCETVGLRLLQVQQLKKITRPMKAKMLIMKDKFFHNNVVRFFGLAELDSDHYIISEYCGKGQLIDLLQNEKFNMSKQLKLSISVDIASGMHYLHSKNIIHGNLKSTKCLIDSKWTVKICDWEYNTLILCQDENCNSLHSLRQNNRVEETKYAIKYQEFWVAPEIIRMEYKCNPSTASDVYSFAIILQEIYTREDPYSELADLMSPEDVVNAVVQIGGIRPRPNDDMPISVRQCMEIAWGHSPEDRPNFEQIMKMLKRSSPTTKSVLDSMMETIEEYTVLLEERIDEKTVEYNMTIQHLQHILNTYLPKPIINSLTNGKTIGVRRIGPVGFIYIDVRNFHYLTAGIKKINNKIKSIENFHSRLTGLAEEFSAFIYSISFDSVVFILGMDRAEKGANSIPFETANMCLQLNKIIKNKIRPKDLEFSICATFDVLHDKVLDKSGRYQIFGSALDKVTTIAKAAKNLHVFISLPLCAKIKAYDCFLVTEVIDSQFNGQNVFRLERRNETIIEEDIDILTLDEDDEHAGSVDSGLDVRITKLKDSVDDKV</sequence>
<dbReference type="InterPro" id="IPR050962">
    <property type="entry name" value="Phosphate-bind_PstS"/>
</dbReference>
<evidence type="ECO:0000313" key="5">
    <source>
        <dbReference type="EMBL" id="CAG2211845.1"/>
    </source>
</evidence>
<dbReference type="OrthoDB" id="6226411at2759"/>
<dbReference type="PANTHER" id="PTHR42996">
    <property type="entry name" value="PHOSPHATE-BINDING PROTEIN PSTS"/>
    <property type="match status" value="1"/>
</dbReference>
<dbReference type="CDD" id="cd13565">
    <property type="entry name" value="PBP2_PstS"/>
    <property type="match status" value="1"/>
</dbReference>
<dbReference type="Proteomes" id="UP000683360">
    <property type="component" value="Unassembled WGS sequence"/>
</dbReference>
<dbReference type="PANTHER" id="PTHR42996:SF1">
    <property type="entry name" value="PHOSPHATE-BINDING PROTEIN PSTS"/>
    <property type="match status" value="1"/>
</dbReference>
<dbReference type="PROSITE" id="PS50011">
    <property type="entry name" value="PROTEIN_KINASE_DOM"/>
    <property type="match status" value="1"/>
</dbReference>
<dbReference type="Pfam" id="PF12849">
    <property type="entry name" value="PBP_like_2"/>
    <property type="match status" value="1"/>
</dbReference>
<protein>
    <recommendedName>
        <fullName evidence="4">Protein kinase domain-containing protein</fullName>
    </recommendedName>
</protein>
<dbReference type="Gene3D" id="3.30.70.1230">
    <property type="entry name" value="Nucleotide cyclase"/>
    <property type="match status" value="1"/>
</dbReference>
<dbReference type="InterPro" id="IPR024370">
    <property type="entry name" value="PBP_domain"/>
</dbReference>
<keyword evidence="3" id="KW-0456">Lyase</keyword>
<comment type="caution">
    <text evidence="5">The sequence shown here is derived from an EMBL/GenBank/DDBJ whole genome shotgun (WGS) entry which is preliminary data.</text>
</comment>
<proteinExistence type="inferred from homology"/>
<accession>A0A8S3RYD3</accession>
<evidence type="ECO:0000313" key="6">
    <source>
        <dbReference type="Proteomes" id="UP000683360"/>
    </source>
</evidence>